<reference evidence="1 2" key="1">
    <citation type="submission" date="2016-06" db="EMBL/GenBank/DDBJ databases">
        <authorList>
            <person name="Kjaerup R.B."/>
            <person name="Dalgaard T.S."/>
            <person name="Juul-Madsen H.R."/>
        </authorList>
    </citation>
    <scope>NUCLEOTIDE SEQUENCE [LARGE SCALE GENOMIC DNA]</scope>
    <source>
        <strain evidence="1">LMG947</strain>
    </source>
</reference>
<proteinExistence type="predicted"/>
<dbReference type="RefSeq" id="WP_139074445.1">
    <property type="nucleotide sequence ID" value="NZ_FLTX01000079.1"/>
</dbReference>
<dbReference type="EMBL" id="FLTX01000079">
    <property type="protein sequence ID" value="SBV53142.1"/>
    <property type="molecule type" value="Genomic_DNA"/>
</dbReference>
<evidence type="ECO:0000313" key="2">
    <source>
        <dbReference type="Proteomes" id="UP000092503"/>
    </source>
</evidence>
<gene>
    <name evidence="1" type="ORF">XBLMG947_3948</name>
</gene>
<dbReference type="Proteomes" id="UP000092503">
    <property type="component" value="Unassembled WGS sequence"/>
</dbReference>
<evidence type="ECO:0000313" key="1">
    <source>
        <dbReference type="EMBL" id="SBV53142.1"/>
    </source>
</evidence>
<organism evidence="1 2">
    <name type="scientific">Xanthomonas bromi</name>
    <dbReference type="NCBI Taxonomy" id="56449"/>
    <lineage>
        <taxon>Bacteria</taxon>
        <taxon>Pseudomonadati</taxon>
        <taxon>Pseudomonadota</taxon>
        <taxon>Gammaproteobacteria</taxon>
        <taxon>Lysobacterales</taxon>
        <taxon>Lysobacteraceae</taxon>
        <taxon>Xanthomonas</taxon>
    </lineage>
</organism>
<accession>A0A1C3NRV5</accession>
<sequence>MAEELKARELGVWYSGYLDINLSAGVERHRHCSEEAERAKKAARRIEDAAMAIHAFFPQGTNCVALCTIVHGLVQVVATATLLRDNGGPCLVTALHALCDRVGAYQSHYFDHGLMALAMNNERIVLAGKKWMCYDEHDVAILPLGEEEAERLGGALDIAHAMEPAKLWLAYGFPQSSNKQKHRLRPLSLSCQRIVLYNPAFFPSASSIAPEKGFSLHYAPKKAFNAETLNQQYAPSPKGCSGGLVAGYHPKFGCWIPEGIITEWHESNSALVATSIRSVFPAQ</sequence>
<dbReference type="AlphaFoldDB" id="A0A1C3NRV5"/>
<protein>
    <submittedName>
        <fullName evidence="1">Uncharacterized protein</fullName>
    </submittedName>
</protein>
<name>A0A1C3NRV5_9XANT</name>